<evidence type="ECO:0000313" key="1">
    <source>
        <dbReference type="EMBL" id="QNT58165.1"/>
    </source>
</evidence>
<name>A0A7H1M950_9NEIS</name>
<dbReference type="EMBL" id="CP060414">
    <property type="protein sequence ID" value="QNT58165.1"/>
    <property type="molecule type" value="Genomic_DNA"/>
</dbReference>
<proteinExistence type="predicted"/>
<protein>
    <submittedName>
        <fullName evidence="1">Uncharacterized protein</fullName>
    </submittedName>
</protein>
<gene>
    <name evidence="1" type="ORF">H7A79_1016</name>
</gene>
<sequence length="148" mass="16198">MKEQYGSPISKEMVQLMVTSVHGMIQGEDVTYMCGSAMDGTLIVVDGRTGLGYAFDHHDLLRLAKENDWAEQTEPKYGKLIESGALFLRKEIATGSMGGKEYLMQTTATGNPIIESKATGKRFMLDWQDILNLAIAGGVDESDEESGE</sequence>
<accession>A0A7H1M950</accession>
<reference evidence="1" key="1">
    <citation type="submission" date="2024-06" db="EMBL/GenBank/DDBJ databases">
        <title>Complete Genome Sequence of mouse commensal type strain Neisseria musculi.</title>
        <authorList>
            <person name="Thapa E."/>
            <person name="Aluvathingal J."/>
            <person name="Nadendla S."/>
            <person name="Mehta A."/>
            <person name="Tettelin H."/>
            <person name="Weyand N.J."/>
        </authorList>
    </citation>
    <scope>NUCLEOTIDE SEQUENCE</scope>
    <source>
        <strain evidence="1">NW831</strain>
    </source>
</reference>
<organism evidence="1 2">
    <name type="scientific">Neisseria musculi</name>
    <dbReference type="NCBI Taxonomy" id="1815583"/>
    <lineage>
        <taxon>Bacteria</taxon>
        <taxon>Pseudomonadati</taxon>
        <taxon>Pseudomonadota</taxon>
        <taxon>Betaproteobacteria</taxon>
        <taxon>Neisseriales</taxon>
        <taxon>Neisseriaceae</taxon>
        <taxon>Neisseria</taxon>
    </lineage>
</organism>
<dbReference type="Proteomes" id="UP000516412">
    <property type="component" value="Chromosome"/>
</dbReference>
<dbReference type="KEGG" id="nmus:H7A79_1016"/>
<keyword evidence="2" id="KW-1185">Reference proteome</keyword>
<dbReference type="RefSeq" id="WP_246408091.1">
    <property type="nucleotide sequence ID" value="NZ_CP060414.2"/>
</dbReference>
<dbReference type="AlphaFoldDB" id="A0A7H1M950"/>
<evidence type="ECO:0000313" key="2">
    <source>
        <dbReference type="Proteomes" id="UP000516412"/>
    </source>
</evidence>